<comment type="caution">
    <text evidence="2">The sequence shown here is derived from an EMBL/GenBank/DDBJ whole genome shotgun (WGS) entry which is preliminary data.</text>
</comment>
<sequence>MARGRMIDKVIILSQKINTVSEGAENLYYRIYVNTDDFGLFHADPEILKGLVYTLRKISIETIENRLDELIKIELIKIYKHNNETYLEIVDFEDHQTFRKDYKRKREYPKPNTKSYEPVQSRTESPTNINEIKLKETKLNEEDTKIITLLSKVKNYPFNKEEDLKFIQALKVEFPDVDILEKVKQVTINWLKFPLTKKSRPRVQIRRWVTNEQKWQKEGERGKRVGESTHTPSKKEDDYVKARAIKMKELQEKYQPEIDKAMKAKSSDWMDEIDNKIKEGIAEFSREYHKDEE</sequence>
<dbReference type="EMBL" id="BARU01005384">
    <property type="protein sequence ID" value="GAH35586.1"/>
    <property type="molecule type" value="Genomic_DNA"/>
</dbReference>
<dbReference type="AlphaFoldDB" id="X1EQD3"/>
<name>X1EQD3_9ZZZZ</name>
<accession>X1EQD3</accession>
<organism evidence="2">
    <name type="scientific">marine sediment metagenome</name>
    <dbReference type="NCBI Taxonomy" id="412755"/>
    <lineage>
        <taxon>unclassified sequences</taxon>
        <taxon>metagenomes</taxon>
        <taxon>ecological metagenomes</taxon>
    </lineage>
</organism>
<evidence type="ECO:0008006" key="3">
    <source>
        <dbReference type="Google" id="ProtNLM"/>
    </source>
</evidence>
<evidence type="ECO:0000256" key="1">
    <source>
        <dbReference type="SAM" id="MobiDB-lite"/>
    </source>
</evidence>
<feature type="region of interest" description="Disordered" evidence="1">
    <location>
        <begin position="216"/>
        <end position="238"/>
    </location>
</feature>
<protein>
    <recommendedName>
        <fullName evidence="3">Phage replisome organiser N-terminal domain-containing protein</fullName>
    </recommendedName>
</protein>
<feature type="compositionally biased region" description="Polar residues" evidence="1">
    <location>
        <begin position="112"/>
        <end position="123"/>
    </location>
</feature>
<gene>
    <name evidence="2" type="ORF">S03H2_10473</name>
</gene>
<feature type="region of interest" description="Disordered" evidence="1">
    <location>
        <begin position="103"/>
        <end position="123"/>
    </location>
</feature>
<reference evidence="2" key="1">
    <citation type="journal article" date="2014" name="Front. Microbiol.">
        <title>High frequency of phylogenetically diverse reductive dehalogenase-homologous genes in deep subseafloor sedimentary metagenomes.</title>
        <authorList>
            <person name="Kawai M."/>
            <person name="Futagami T."/>
            <person name="Toyoda A."/>
            <person name="Takaki Y."/>
            <person name="Nishi S."/>
            <person name="Hori S."/>
            <person name="Arai W."/>
            <person name="Tsubouchi T."/>
            <person name="Morono Y."/>
            <person name="Uchiyama I."/>
            <person name="Ito T."/>
            <person name="Fujiyama A."/>
            <person name="Inagaki F."/>
            <person name="Takami H."/>
        </authorList>
    </citation>
    <scope>NUCLEOTIDE SEQUENCE</scope>
    <source>
        <strain evidence="2">Expedition CK06-06</strain>
    </source>
</reference>
<evidence type="ECO:0000313" key="2">
    <source>
        <dbReference type="EMBL" id="GAH35586.1"/>
    </source>
</evidence>
<proteinExistence type="predicted"/>